<dbReference type="InterPro" id="IPR004046">
    <property type="entry name" value="GST_C"/>
</dbReference>
<dbReference type="GO" id="GO:0016740">
    <property type="term" value="F:transferase activity"/>
    <property type="evidence" value="ECO:0007669"/>
    <property type="project" value="UniProtKB-KW"/>
</dbReference>
<dbReference type="SUPFAM" id="SSF52833">
    <property type="entry name" value="Thioredoxin-like"/>
    <property type="match status" value="1"/>
</dbReference>
<dbReference type="CDD" id="cd03046">
    <property type="entry name" value="GST_N_GTT1_like"/>
    <property type="match status" value="1"/>
</dbReference>
<dbReference type="SFLD" id="SFLDG00358">
    <property type="entry name" value="Main_(cytGST)"/>
    <property type="match status" value="1"/>
</dbReference>
<dbReference type="PROSITE" id="PS50404">
    <property type="entry name" value="GST_NTER"/>
    <property type="match status" value="1"/>
</dbReference>
<name>A0A5M6ZN21_9PROT</name>
<feature type="domain" description="GST N-terminal" evidence="1">
    <location>
        <begin position="1"/>
        <end position="83"/>
    </location>
</feature>
<dbReference type="Pfam" id="PF00043">
    <property type="entry name" value="GST_C"/>
    <property type="match status" value="1"/>
</dbReference>
<dbReference type="RefSeq" id="WP_150022347.1">
    <property type="nucleotide sequence ID" value="NZ_VWOJ01000001.1"/>
</dbReference>
<dbReference type="PANTHER" id="PTHR44051">
    <property type="entry name" value="GLUTATHIONE S-TRANSFERASE-RELATED"/>
    <property type="match status" value="1"/>
</dbReference>
<dbReference type="InterPro" id="IPR040079">
    <property type="entry name" value="Glutathione_S-Trfase"/>
</dbReference>
<dbReference type="Gene3D" id="3.40.30.10">
    <property type="entry name" value="Glutaredoxin"/>
    <property type="match status" value="1"/>
</dbReference>
<proteinExistence type="predicted"/>
<organism evidence="2 3">
    <name type="scientific">Alkalicaulis satelles</name>
    <dbReference type="NCBI Taxonomy" id="2609175"/>
    <lineage>
        <taxon>Bacteria</taxon>
        <taxon>Pseudomonadati</taxon>
        <taxon>Pseudomonadota</taxon>
        <taxon>Alphaproteobacteria</taxon>
        <taxon>Maricaulales</taxon>
        <taxon>Maricaulaceae</taxon>
        <taxon>Alkalicaulis</taxon>
    </lineage>
</organism>
<accession>A0A5M6ZN21</accession>
<keyword evidence="3" id="KW-1185">Reference proteome</keyword>
<dbReference type="InterPro" id="IPR036282">
    <property type="entry name" value="Glutathione-S-Trfase_C_sf"/>
</dbReference>
<reference evidence="2 3" key="1">
    <citation type="submission" date="2019-09" db="EMBL/GenBank/DDBJ databases">
        <authorList>
            <person name="Kevbrin V."/>
            <person name="Grouzdev D.S."/>
        </authorList>
    </citation>
    <scope>NUCLEOTIDE SEQUENCE [LARGE SCALE GENOMIC DNA]</scope>
    <source>
        <strain evidence="2 3">G-192</strain>
    </source>
</reference>
<dbReference type="SFLD" id="SFLDS00019">
    <property type="entry name" value="Glutathione_Transferase_(cytos"/>
    <property type="match status" value="1"/>
</dbReference>
<evidence type="ECO:0000259" key="1">
    <source>
        <dbReference type="PROSITE" id="PS50404"/>
    </source>
</evidence>
<gene>
    <name evidence="2" type="ORF">F1654_04880</name>
</gene>
<dbReference type="InterPro" id="IPR036249">
    <property type="entry name" value="Thioredoxin-like_sf"/>
</dbReference>
<protein>
    <submittedName>
        <fullName evidence="2">Glutathione S-transferase family protein</fullName>
    </submittedName>
</protein>
<dbReference type="Pfam" id="PF13409">
    <property type="entry name" value="GST_N_2"/>
    <property type="match status" value="1"/>
</dbReference>
<dbReference type="InterPro" id="IPR004045">
    <property type="entry name" value="Glutathione_S-Trfase_N"/>
</dbReference>
<dbReference type="SFLD" id="SFLDG01150">
    <property type="entry name" value="Main.1:_Beta-like"/>
    <property type="match status" value="1"/>
</dbReference>
<dbReference type="PANTHER" id="PTHR44051:SF9">
    <property type="entry name" value="GLUTATHIONE S-TRANSFERASE 1"/>
    <property type="match status" value="1"/>
</dbReference>
<dbReference type="Proteomes" id="UP000325122">
    <property type="component" value="Unassembled WGS sequence"/>
</dbReference>
<sequence>MTLTLHHLGQSRSERIIWLLEELGAPYELVVHKRDAATRLAPAALADIHPLGKAPLLVLDDGRALAETGAIAQYLLDRFDIANRLRPVPQSPAWPVYLEWMHASEGAVFLPFLMNAYLRPSGLMDSPLGQYMAAERAKILAHVDAHLAAHAWFAGETFSAADCLMGFQLEAADQAGAISEDSPVKDWLERIRARPAHQAMRQITAKD</sequence>
<dbReference type="SUPFAM" id="SSF47616">
    <property type="entry name" value="GST C-terminal domain-like"/>
    <property type="match status" value="1"/>
</dbReference>
<keyword evidence="2" id="KW-0808">Transferase</keyword>
<dbReference type="AlphaFoldDB" id="A0A5M6ZN21"/>
<comment type="caution">
    <text evidence="2">The sequence shown here is derived from an EMBL/GenBank/DDBJ whole genome shotgun (WGS) entry which is preliminary data.</text>
</comment>
<evidence type="ECO:0000313" key="3">
    <source>
        <dbReference type="Proteomes" id="UP000325122"/>
    </source>
</evidence>
<evidence type="ECO:0000313" key="2">
    <source>
        <dbReference type="EMBL" id="KAA5805315.1"/>
    </source>
</evidence>
<dbReference type="Gene3D" id="1.20.1050.10">
    <property type="match status" value="1"/>
</dbReference>
<dbReference type="EMBL" id="VWOJ01000001">
    <property type="protein sequence ID" value="KAA5805315.1"/>
    <property type="molecule type" value="Genomic_DNA"/>
</dbReference>